<accession>A0A2G5EUY3</accession>
<keyword evidence="2 6" id="KW-0812">Transmembrane</keyword>
<organism evidence="7 8">
    <name type="scientific">Aquilegia coerulea</name>
    <name type="common">Rocky mountain columbine</name>
    <dbReference type="NCBI Taxonomy" id="218851"/>
    <lineage>
        <taxon>Eukaryota</taxon>
        <taxon>Viridiplantae</taxon>
        <taxon>Streptophyta</taxon>
        <taxon>Embryophyta</taxon>
        <taxon>Tracheophyta</taxon>
        <taxon>Spermatophyta</taxon>
        <taxon>Magnoliopsida</taxon>
        <taxon>Ranunculales</taxon>
        <taxon>Ranunculaceae</taxon>
        <taxon>Thalictroideae</taxon>
        <taxon>Aquilegia</taxon>
    </lineage>
</organism>
<dbReference type="Proteomes" id="UP000230069">
    <property type="component" value="Unassembled WGS sequence"/>
</dbReference>
<feature type="transmembrane region" description="Helical" evidence="6">
    <location>
        <begin position="143"/>
        <end position="163"/>
    </location>
</feature>
<keyword evidence="4 6" id="KW-1133">Transmembrane helix</keyword>
<evidence type="ECO:0000256" key="1">
    <source>
        <dbReference type="ARBA" id="ARBA00004167"/>
    </source>
</evidence>
<keyword evidence="3" id="KW-0732">Signal</keyword>
<comment type="subcellular location">
    <subcellularLocation>
        <location evidence="1">Membrane</location>
        <topology evidence="1">Single-pass membrane protein</topology>
    </subcellularLocation>
</comment>
<dbReference type="EMBL" id="KZ305021">
    <property type="protein sequence ID" value="PIA59549.1"/>
    <property type="molecule type" value="Genomic_DNA"/>
</dbReference>
<dbReference type="PANTHER" id="PTHR15071">
    <property type="entry name" value="MANNOSE-6-PHOSPHATE RECEPTOR FAMILY MEMBER"/>
    <property type="match status" value="1"/>
</dbReference>
<keyword evidence="5 6" id="KW-0472">Membrane</keyword>
<evidence type="ECO:0000256" key="5">
    <source>
        <dbReference type="ARBA" id="ARBA00023136"/>
    </source>
</evidence>
<proteinExistence type="predicted"/>
<protein>
    <recommendedName>
        <fullName evidence="9">Autophagy-related protein 27</fullName>
    </recommendedName>
</protein>
<sequence length="220" mass="24686">MELFSGFRLASSALRWNGFQSRPTWVLWLPGLWGFLTLWNGVQRTYSESVRSHAGYYICTTIGRSSNTNINLIDEKNPSMGVTVRMSSGSRLTNCSLSVSVVCDSNGLQGPNSLDRLGTCEYSTVLRHPSGCAKIISRHGRGWGWFSTLLIILLCLFAGYLVGGAVYRYFHLGVRGLHVIPNLEVWLALPHRVQGLFRSVIRKFRRPTEGHRSSYSPVNF</sequence>
<keyword evidence="8" id="KW-1185">Reference proteome</keyword>
<feature type="transmembrane region" description="Helical" evidence="6">
    <location>
        <begin position="25"/>
        <end position="42"/>
    </location>
</feature>
<evidence type="ECO:0000313" key="7">
    <source>
        <dbReference type="EMBL" id="PIA59549.1"/>
    </source>
</evidence>
<evidence type="ECO:0000256" key="4">
    <source>
        <dbReference type="ARBA" id="ARBA00022989"/>
    </source>
</evidence>
<dbReference type="PANTHER" id="PTHR15071:SF0">
    <property type="entry name" value="MANNOSE 6-PHOSPHATE RECEPTOR-LIKE PROTEIN 1"/>
    <property type="match status" value="1"/>
</dbReference>
<evidence type="ECO:0000256" key="6">
    <source>
        <dbReference type="SAM" id="Phobius"/>
    </source>
</evidence>
<evidence type="ECO:0000256" key="2">
    <source>
        <dbReference type="ARBA" id="ARBA00022692"/>
    </source>
</evidence>
<evidence type="ECO:0000313" key="8">
    <source>
        <dbReference type="Proteomes" id="UP000230069"/>
    </source>
</evidence>
<dbReference type="InterPro" id="IPR018939">
    <property type="entry name" value="Autophagy-rel_prot_27"/>
</dbReference>
<evidence type="ECO:0008006" key="9">
    <source>
        <dbReference type="Google" id="ProtNLM"/>
    </source>
</evidence>
<gene>
    <name evidence="7" type="ORF">AQUCO_00400440v1</name>
</gene>
<reference evidence="7 8" key="1">
    <citation type="submission" date="2017-09" db="EMBL/GenBank/DDBJ databases">
        <title>WGS assembly of Aquilegia coerulea Goldsmith.</title>
        <authorList>
            <person name="Hodges S."/>
            <person name="Kramer E."/>
            <person name="Nordborg M."/>
            <person name="Tomkins J."/>
            <person name="Borevitz J."/>
            <person name="Derieg N."/>
            <person name="Yan J."/>
            <person name="Mihaltcheva S."/>
            <person name="Hayes R.D."/>
            <person name="Rokhsar D."/>
        </authorList>
    </citation>
    <scope>NUCLEOTIDE SEQUENCE [LARGE SCALE GENOMIC DNA]</scope>
    <source>
        <strain evidence="8">cv. Goldsmith</strain>
    </source>
</reference>
<evidence type="ECO:0000256" key="3">
    <source>
        <dbReference type="ARBA" id="ARBA00022729"/>
    </source>
</evidence>
<dbReference type="Pfam" id="PF09451">
    <property type="entry name" value="ATG27"/>
    <property type="match status" value="1"/>
</dbReference>
<dbReference type="OrthoDB" id="29460at2759"/>
<name>A0A2G5EUY3_AQUCA</name>
<dbReference type="GO" id="GO:0000139">
    <property type="term" value="C:Golgi membrane"/>
    <property type="evidence" value="ECO:0007669"/>
    <property type="project" value="UniProtKB-SubCell"/>
</dbReference>
<dbReference type="AlphaFoldDB" id="A0A2G5EUY3"/>